<organism evidence="1 2">
    <name type="scientific">Desulfotomaculum copahuensis</name>
    <dbReference type="NCBI Taxonomy" id="1838280"/>
    <lineage>
        <taxon>Bacteria</taxon>
        <taxon>Bacillati</taxon>
        <taxon>Bacillota</taxon>
        <taxon>Clostridia</taxon>
        <taxon>Eubacteriales</taxon>
        <taxon>Desulfotomaculaceae</taxon>
        <taxon>Desulfotomaculum</taxon>
    </lineage>
</organism>
<dbReference type="Proteomes" id="UP000078532">
    <property type="component" value="Unassembled WGS sequence"/>
</dbReference>
<dbReference type="STRING" id="1838280.A6M21_08100"/>
<keyword evidence="2" id="KW-1185">Reference proteome</keyword>
<dbReference type="EMBL" id="LYVF01000111">
    <property type="protein sequence ID" value="OAT83486.1"/>
    <property type="molecule type" value="Genomic_DNA"/>
</dbReference>
<reference evidence="1 2" key="1">
    <citation type="submission" date="2016-04" db="EMBL/GenBank/DDBJ databases">
        <authorList>
            <person name="Evans L.H."/>
            <person name="Alamgir A."/>
            <person name="Owens N."/>
            <person name="Weber N.D."/>
            <person name="Virtaneva K."/>
            <person name="Barbian K."/>
            <person name="Babar A."/>
            <person name="Rosenke K."/>
        </authorList>
    </citation>
    <scope>NUCLEOTIDE SEQUENCE [LARGE SCALE GENOMIC DNA]</scope>
    <source>
        <strain evidence="1 2">LMa1</strain>
    </source>
</reference>
<proteinExistence type="predicted"/>
<dbReference type="AlphaFoldDB" id="A0A1B7LFR0"/>
<accession>A0A1B7LFR0</accession>
<evidence type="ECO:0000313" key="1">
    <source>
        <dbReference type="EMBL" id="OAT83486.1"/>
    </source>
</evidence>
<dbReference type="SUPFAM" id="SSF56784">
    <property type="entry name" value="HAD-like"/>
    <property type="match status" value="1"/>
</dbReference>
<evidence type="ECO:0008006" key="3">
    <source>
        <dbReference type="Google" id="ProtNLM"/>
    </source>
</evidence>
<protein>
    <recommendedName>
        <fullName evidence="3">Nucleotidase</fullName>
    </recommendedName>
</protein>
<dbReference type="InterPro" id="IPR023214">
    <property type="entry name" value="HAD_sf"/>
</dbReference>
<name>A0A1B7LFR0_9FIRM</name>
<dbReference type="Pfam" id="PF24694">
    <property type="entry name" value="LNS2_PITM1-3"/>
    <property type="match status" value="1"/>
</dbReference>
<dbReference type="RefSeq" id="WP_066667496.1">
    <property type="nucleotide sequence ID" value="NZ_LYVF01000111.1"/>
</dbReference>
<dbReference type="InterPro" id="IPR036412">
    <property type="entry name" value="HAD-like_sf"/>
</dbReference>
<sequence length="198" mass="22697">MWIAVDIDNTVANTNLELVRRFGIPLNKYPAPQIPPKFFTSDEGMRLFQRSEPFPGAADALRLFSDLGYRVAYISSRPGNTMFLTVRWLKSHGFPVEQARDQVSCGLDQNRKLEMITKELAAVAVFEDDPRMARYALVYGLTVWLKDWPYNRKLPPVKAPGYNTERVIRFKSWAEVQNAVITSNLDLAAITQRKGEWE</sequence>
<dbReference type="OrthoDB" id="573782at2"/>
<evidence type="ECO:0000313" key="2">
    <source>
        <dbReference type="Proteomes" id="UP000078532"/>
    </source>
</evidence>
<gene>
    <name evidence="1" type="ORF">A6M21_08100</name>
</gene>
<dbReference type="Gene3D" id="3.40.50.1000">
    <property type="entry name" value="HAD superfamily/HAD-like"/>
    <property type="match status" value="1"/>
</dbReference>
<comment type="caution">
    <text evidence="1">The sequence shown here is derived from an EMBL/GenBank/DDBJ whole genome shotgun (WGS) entry which is preliminary data.</text>
</comment>